<evidence type="ECO:0000313" key="10">
    <source>
        <dbReference type="Proteomes" id="UP000254771"/>
    </source>
</evidence>
<dbReference type="PRINTS" id="PR01023">
    <property type="entry name" value="NAFLGMOTY"/>
</dbReference>
<evidence type="ECO:0000256" key="7">
    <source>
        <dbReference type="SAM" id="SignalP"/>
    </source>
</evidence>
<keyword evidence="9" id="KW-0966">Cell projection</keyword>
<dbReference type="Pfam" id="PF00691">
    <property type="entry name" value="OmpA"/>
    <property type="match status" value="1"/>
</dbReference>
<keyword evidence="3 5" id="KW-0472">Membrane</keyword>
<evidence type="ECO:0000256" key="2">
    <source>
        <dbReference type="ARBA" id="ARBA00022729"/>
    </source>
</evidence>
<dbReference type="PANTHER" id="PTHR30329:SF21">
    <property type="entry name" value="LIPOPROTEIN YIAD-RELATED"/>
    <property type="match status" value="1"/>
</dbReference>
<feature type="region of interest" description="Disordered" evidence="6">
    <location>
        <begin position="261"/>
        <end position="293"/>
    </location>
</feature>
<dbReference type="InterPro" id="IPR050330">
    <property type="entry name" value="Bact_OuterMem_StrucFunc"/>
</dbReference>
<dbReference type="InterPro" id="IPR006665">
    <property type="entry name" value="OmpA-like"/>
</dbReference>
<protein>
    <submittedName>
        <fullName evidence="9">Flagellar motor protein MotB</fullName>
    </submittedName>
</protein>
<keyword evidence="9" id="KW-0969">Cilium</keyword>
<feature type="signal peptide" evidence="7">
    <location>
        <begin position="1"/>
        <end position="20"/>
    </location>
</feature>
<feature type="chain" id="PRO_5016959472" evidence="7">
    <location>
        <begin position="21"/>
        <end position="293"/>
    </location>
</feature>
<evidence type="ECO:0000256" key="5">
    <source>
        <dbReference type="PROSITE-ProRule" id="PRU00473"/>
    </source>
</evidence>
<dbReference type="PRINTS" id="PR01021">
    <property type="entry name" value="OMPADOMAIN"/>
</dbReference>
<keyword evidence="9" id="KW-0282">Flagellum</keyword>
<keyword evidence="10" id="KW-1185">Reference proteome</keyword>
<dbReference type="InterPro" id="IPR006690">
    <property type="entry name" value="OMPA-like_CS"/>
</dbReference>
<feature type="compositionally biased region" description="Basic and acidic residues" evidence="6">
    <location>
        <begin position="277"/>
        <end position="293"/>
    </location>
</feature>
<dbReference type="SUPFAM" id="SSF103088">
    <property type="entry name" value="OmpA-like"/>
    <property type="match status" value="1"/>
</dbReference>
<evidence type="ECO:0000256" key="4">
    <source>
        <dbReference type="ARBA" id="ARBA00023237"/>
    </source>
</evidence>
<dbReference type="EMBL" id="QFXE01000021">
    <property type="protein sequence ID" value="RDH82255.1"/>
    <property type="molecule type" value="Genomic_DNA"/>
</dbReference>
<evidence type="ECO:0000313" key="9">
    <source>
        <dbReference type="EMBL" id="RDH82255.1"/>
    </source>
</evidence>
<accession>A0A370DBJ4</accession>
<dbReference type="SUPFAM" id="SSF103647">
    <property type="entry name" value="TSP type-3 repeat"/>
    <property type="match status" value="1"/>
</dbReference>
<dbReference type="PROSITE" id="PS01068">
    <property type="entry name" value="OMPA_1"/>
    <property type="match status" value="1"/>
</dbReference>
<organism evidence="9 10">
    <name type="scientific">endosymbiont of Escarpia spicata</name>
    <dbReference type="NCBI Taxonomy" id="2200908"/>
    <lineage>
        <taxon>Bacteria</taxon>
        <taxon>Pseudomonadati</taxon>
        <taxon>Pseudomonadota</taxon>
        <taxon>Gammaproteobacteria</taxon>
        <taxon>sulfur-oxidizing symbionts</taxon>
    </lineage>
</organism>
<dbReference type="InterPro" id="IPR006664">
    <property type="entry name" value="OMP_bac"/>
</dbReference>
<dbReference type="GO" id="GO:0007155">
    <property type="term" value="P:cell adhesion"/>
    <property type="evidence" value="ECO:0007669"/>
    <property type="project" value="InterPro"/>
</dbReference>
<dbReference type="Proteomes" id="UP000254771">
    <property type="component" value="Unassembled WGS sequence"/>
</dbReference>
<dbReference type="Pfam" id="PF02412">
    <property type="entry name" value="TSP_3"/>
    <property type="match status" value="4"/>
</dbReference>
<dbReference type="InterPro" id="IPR003367">
    <property type="entry name" value="Thrombospondin_3-like_rpt"/>
</dbReference>
<evidence type="ECO:0000256" key="3">
    <source>
        <dbReference type="ARBA" id="ARBA00023136"/>
    </source>
</evidence>
<reference evidence="9 10" key="1">
    <citation type="journal article" date="2018" name="ISME J.">
        <title>Endosymbiont genomes yield clues of tubeworm success.</title>
        <authorList>
            <person name="Li Y."/>
            <person name="Liles M.R."/>
            <person name="Halanych K.M."/>
        </authorList>
    </citation>
    <scope>NUCLEOTIDE SEQUENCE [LARGE SCALE GENOMIC DNA]</scope>
    <source>
        <strain evidence="9">A1462</strain>
    </source>
</reference>
<gene>
    <name evidence="9" type="ORF">DIZ78_16890</name>
</gene>
<dbReference type="PROSITE" id="PS51123">
    <property type="entry name" value="OMPA_2"/>
    <property type="match status" value="1"/>
</dbReference>
<dbReference type="InterPro" id="IPR028974">
    <property type="entry name" value="TSP_type-3_rpt"/>
</dbReference>
<name>A0A370DBJ4_9GAMM</name>
<comment type="caution">
    <text evidence="9">The sequence shown here is derived from an EMBL/GenBank/DDBJ whole genome shotgun (WGS) entry which is preliminary data.</text>
</comment>
<dbReference type="GO" id="GO:0009279">
    <property type="term" value="C:cell outer membrane"/>
    <property type="evidence" value="ECO:0007669"/>
    <property type="project" value="UniProtKB-SubCell"/>
</dbReference>
<dbReference type="Gene3D" id="3.30.1330.60">
    <property type="entry name" value="OmpA-like domain"/>
    <property type="match status" value="1"/>
</dbReference>
<dbReference type="Gene3D" id="4.10.1080.10">
    <property type="entry name" value="TSP type-3 repeat"/>
    <property type="match status" value="1"/>
</dbReference>
<keyword evidence="4" id="KW-0998">Cell outer membrane</keyword>
<evidence type="ECO:0000256" key="1">
    <source>
        <dbReference type="ARBA" id="ARBA00004442"/>
    </source>
</evidence>
<feature type="domain" description="OmpA-like" evidence="8">
    <location>
        <begin position="178"/>
        <end position="293"/>
    </location>
</feature>
<dbReference type="PANTHER" id="PTHR30329">
    <property type="entry name" value="STATOR ELEMENT OF FLAGELLAR MOTOR COMPLEX"/>
    <property type="match status" value="1"/>
</dbReference>
<evidence type="ECO:0000256" key="6">
    <source>
        <dbReference type="SAM" id="MobiDB-lite"/>
    </source>
</evidence>
<dbReference type="GO" id="GO:0005509">
    <property type="term" value="F:calcium ion binding"/>
    <property type="evidence" value="ECO:0007669"/>
    <property type="project" value="InterPro"/>
</dbReference>
<sequence>MRLAAVPFMLSAVAATPAYAVEDGFIHEPGKSVIHTNYGECWESNYYDAGFPIDPACYGDADGDGVVDPLDACPGTPKGTKVDEKGCALMKDSDGDGVTDDKDQCPGTPKGVKVDAVGCALDSDGDGVADYKDKCPGTPAGASVDANGCALDSDGDGVADYKDRCPDTPAGETVDSAGYSLDFTLVGHANFKLNSAELSDKAKMALDAVAAKILSHSRGSAVEVIGHTDSTGSAEYNQVLSERRARSAELYLESKGVSADQITSKGMGETQPVADNGTKDGRYQNRRVEVDVK</sequence>
<dbReference type="CDD" id="cd07185">
    <property type="entry name" value="OmpA_C-like"/>
    <property type="match status" value="1"/>
</dbReference>
<comment type="subcellular location">
    <subcellularLocation>
        <location evidence="1">Cell outer membrane</location>
    </subcellularLocation>
</comment>
<evidence type="ECO:0000259" key="8">
    <source>
        <dbReference type="PROSITE" id="PS51123"/>
    </source>
</evidence>
<dbReference type="AlphaFoldDB" id="A0A370DBJ4"/>
<dbReference type="InterPro" id="IPR036737">
    <property type="entry name" value="OmpA-like_sf"/>
</dbReference>
<keyword evidence="2 7" id="KW-0732">Signal</keyword>
<proteinExistence type="predicted"/>